<dbReference type="InterPro" id="IPR041953">
    <property type="entry name" value="YdeP_MopB"/>
</dbReference>
<evidence type="ECO:0000259" key="10">
    <source>
        <dbReference type="Pfam" id="PF00384"/>
    </source>
</evidence>
<dbReference type="GO" id="GO:0008863">
    <property type="term" value="F:formate dehydrogenase (NAD+) activity"/>
    <property type="evidence" value="ECO:0007669"/>
    <property type="project" value="InterPro"/>
</dbReference>
<dbReference type="CDD" id="cd02787">
    <property type="entry name" value="MopB_CT_ydeP"/>
    <property type="match status" value="1"/>
</dbReference>
<dbReference type="InterPro" id="IPR009010">
    <property type="entry name" value="Asp_de-COase-like_dom_sf"/>
</dbReference>
<dbReference type="Gene3D" id="3.40.228.10">
    <property type="entry name" value="Dimethylsulfoxide Reductase, domain 2"/>
    <property type="match status" value="1"/>
</dbReference>
<proteinExistence type="inferred from homology"/>
<evidence type="ECO:0000256" key="6">
    <source>
        <dbReference type="ARBA" id="ARBA00022723"/>
    </source>
</evidence>
<dbReference type="RefSeq" id="WP_065320634.1">
    <property type="nucleotide sequence ID" value="NZ_CP017477.1"/>
</dbReference>
<dbReference type="KEGG" id="pob:LPB03_15970"/>
<dbReference type="PIRSF" id="PIRSF000144">
    <property type="entry name" value="CbbBc"/>
    <property type="match status" value="1"/>
</dbReference>
<dbReference type="Pfam" id="PF01568">
    <property type="entry name" value="Molydop_binding"/>
    <property type="match status" value="1"/>
</dbReference>
<keyword evidence="6" id="KW-0479">Metal-binding</keyword>
<dbReference type="STRING" id="1774273.LPB03_15970"/>
<evidence type="ECO:0000256" key="5">
    <source>
        <dbReference type="ARBA" id="ARBA00022505"/>
    </source>
</evidence>
<evidence type="ECO:0000256" key="1">
    <source>
        <dbReference type="ARBA" id="ARBA00001942"/>
    </source>
</evidence>
<keyword evidence="5" id="KW-0500">Molybdenum</keyword>
<comment type="similarity">
    <text evidence="3">Belongs to the prokaryotic molybdopterin-containing oxidoreductase family.</text>
</comment>
<protein>
    <recommendedName>
        <fullName evidence="14">Molybdopterin oxidoreductase domain-containing protein</fullName>
    </recommendedName>
</protein>
<dbReference type="InterPro" id="IPR050123">
    <property type="entry name" value="Prok_molybdopt-oxidoreductase"/>
</dbReference>
<name>A0A1B8TNR8_9FLAO</name>
<dbReference type="NCBIfam" id="TIGR01701">
    <property type="entry name" value="Fdhalpha-like"/>
    <property type="match status" value="1"/>
</dbReference>
<keyword evidence="8" id="KW-0408">Iron</keyword>
<evidence type="ECO:0000259" key="11">
    <source>
        <dbReference type="Pfam" id="PF01568"/>
    </source>
</evidence>
<organism evidence="12 13">
    <name type="scientific">Polaribacter vadi</name>
    <dbReference type="NCBI Taxonomy" id="1774273"/>
    <lineage>
        <taxon>Bacteria</taxon>
        <taxon>Pseudomonadati</taxon>
        <taxon>Bacteroidota</taxon>
        <taxon>Flavobacteriia</taxon>
        <taxon>Flavobacteriales</taxon>
        <taxon>Flavobacteriaceae</taxon>
    </lineage>
</organism>
<gene>
    <name evidence="12" type="ORF">LPB3_15915</name>
</gene>
<evidence type="ECO:0000256" key="7">
    <source>
        <dbReference type="ARBA" id="ARBA00023002"/>
    </source>
</evidence>
<dbReference type="Gene3D" id="3.40.50.740">
    <property type="match status" value="1"/>
</dbReference>
<keyword evidence="7" id="KW-0560">Oxidoreductase</keyword>
<dbReference type="Proteomes" id="UP000092584">
    <property type="component" value="Unassembled WGS sequence"/>
</dbReference>
<dbReference type="InterPro" id="IPR006657">
    <property type="entry name" value="MoPterin_dinucl-bd_dom"/>
</dbReference>
<dbReference type="CDD" id="cd02767">
    <property type="entry name" value="MopB_ydeP"/>
    <property type="match status" value="1"/>
</dbReference>
<sequence length="763" mass="84830">MIKKTDAQPPEKFTGIELTDIPKSAVGVKAIKSSLNHVVGEVGLVKGIKLLKNLNQKYGFDCPGCAWPDPDEKRAFLAEYCENGAKAVAEEATKNRVSPMFFSTYSVPNLAKLSDYEIGKKGRITQPVYLPEGANHYKEISWKDAFSLIADELNGLDSPDEAIFYTSGRTSNEAAFLYQLFVRQFGTNNLPDCSNMCHESSGAALSETLGIGKGSITLDDFNHTDLIIVMGQNPGTNHPRMLTALGEAKKNGSKIITINPLPEVGLMNYKDPQNPLKWVGSGQDLTDLFLQVKINGDVALLKIILKLMLKKEEDTPYSVFDYDFIKNKTHGIEDLLDDLETYSIDYLVPQTGLSLEKIKEAADLIINKKKVIICWAMGLTQHKNSVDTIREIVNILLLKGSIGKQGAGTCPVRGHSNVQGDRTMGIWEKMSDDFLDKLDANFNFKSPRKHGFDVVNSIEAMHKNKAKVFFGMGGNFVSATPDTEFTAEALRKCNLTVHVSTKLNRSHLIHGKKALILPCLGRSEKDIQSTGEQFISVENSMGVIHNSQGHLNPASEHLLSEPAIVAGLANATLKKSSVNWTKLVSNYDFIRNEIEAVIPGFENYNERVRVGKGFYLPNNARENDFKPTNTGKANFSINSPSEIKLEENQFILMTIRTHDQFNTTIYGLNDRYRGVLNERRVIFMNPKDMQKLHLEKLDLVDLTSHFNGEVREAKGFLAIPYSIPEQCTATYFPEANVLVPIKSTADISNTPNSKSTIITIKKR</sequence>
<evidence type="ECO:0000256" key="8">
    <source>
        <dbReference type="ARBA" id="ARBA00023004"/>
    </source>
</evidence>
<evidence type="ECO:0000256" key="2">
    <source>
        <dbReference type="ARBA" id="ARBA00001966"/>
    </source>
</evidence>
<dbReference type="AlphaFoldDB" id="A0A1B8TNR8"/>
<dbReference type="SUPFAM" id="SSF53706">
    <property type="entry name" value="Formate dehydrogenase/DMSO reductase, domains 1-3"/>
    <property type="match status" value="1"/>
</dbReference>
<comment type="caution">
    <text evidence="12">The sequence shown here is derived from an EMBL/GenBank/DDBJ whole genome shotgun (WGS) entry which is preliminary data.</text>
</comment>
<dbReference type="InterPro" id="IPR037951">
    <property type="entry name" value="MopB_CT_YdeP"/>
</dbReference>
<evidence type="ECO:0000313" key="13">
    <source>
        <dbReference type="Proteomes" id="UP000092584"/>
    </source>
</evidence>
<evidence type="ECO:0008006" key="14">
    <source>
        <dbReference type="Google" id="ProtNLM"/>
    </source>
</evidence>
<keyword evidence="9" id="KW-0411">Iron-sulfur</keyword>
<dbReference type="PANTHER" id="PTHR43105">
    <property type="entry name" value="RESPIRATORY NITRATE REDUCTASE"/>
    <property type="match status" value="1"/>
</dbReference>
<dbReference type="GO" id="GO:0045333">
    <property type="term" value="P:cellular respiration"/>
    <property type="evidence" value="ECO:0007669"/>
    <property type="project" value="UniProtKB-ARBA"/>
</dbReference>
<evidence type="ECO:0000256" key="4">
    <source>
        <dbReference type="ARBA" id="ARBA00022485"/>
    </source>
</evidence>
<evidence type="ECO:0000256" key="9">
    <source>
        <dbReference type="ARBA" id="ARBA00023014"/>
    </source>
</evidence>
<keyword evidence="4" id="KW-0004">4Fe-4S</keyword>
<dbReference type="GO" id="GO:0030151">
    <property type="term" value="F:molybdenum ion binding"/>
    <property type="evidence" value="ECO:0007669"/>
    <property type="project" value="InterPro"/>
</dbReference>
<dbReference type="EMBL" id="LSFM01000027">
    <property type="protein sequence ID" value="OBY61300.1"/>
    <property type="molecule type" value="Genomic_DNA"/>
</dbReference>
<dbReference type="PANTHER" id="PTHR43105:SF4">
    <property type="entry name" value="PROTEIN YDEP"/>
    <property type="match status" value="1"/>
</dbReference>
<dbReference type="InterPro" id="IPR010046">
    <property type="entry name" value="Mopterin_OxRdtse_a_bac"/>
</dbReference>
<reference evidence="13" key="1">
    <citation type="submission" date="2016-02" db="EMBL/GenBank/DDBJ databases">
        <authorList>
            <person name="Shin S.-K."/>
            <person name="Yi H."/>
            <person name="Kim E."/>
        </authorList>
    </citation>
    <scope>NUCLEOTIDE SEQUENCE [LARGE SCALE GENOMIC DNA]</scope>
    <source>
        <strain evidence="13">LPB0003</strain>
    </source>
</reference>
<evidence type="ECO:0000256" key="3">
    <source>
        <dbReference type="ARBA" id="ARBA00010312"/>
    </source>
</evidence>
<dbReference type="GO" id="GO:0016020">
    <property type="term" value="C:membrane"/>
    <property type="evidence" value="ECO:0007669"/>
    <property type="project" value="TreeGrafter"/>
</dbReference>
<keyword evidence="13" id="KW-1185">Reference proteome</keyword>
<accession>A0A1B8TNR8</accession>
<dbReference type="GO" id="GO:0051539">
    <property type="term" value="F:4 iron, 4 sulfur cluster binding"/>
    <property type="evidence" value="ECO:0007669"/>
    <property type="project" value="UniProtKB-KW"/>
</dbReference>
<feature type="domain" description="Molybdopterin oxidoreductase" evidence="10">
    <location>
        <begin position="123"/>
        <end position="499"/>
    </location>
</feature>
<dbReference type="Pfam" id="PF00384">
    <property type="entry name" value="Molybdopterin"/>
    <property type="match status" value="1"/>
</dbReference>
<dbReference type="SUPFAM" id="SSF50692">
    <property type="entry name" value="ADC-like"/>
    <property type="match status" value="1"/>
</dbReference>
<dbReference type="GO" id="GO:0043546">
    <property type="term" value="F:molybdopterin cofactor binding"/>
    <property type="evidence" value="ECO:0007669"/>
    <property type="project" value="InterPro"/>
</dbReference>
<evidence type="ECO:0000313" key="12">
    <source>
        <dbReference type="EMBL" id="OBY61300.1"/>
    </source>
</evidence>
<dbReference type="InterPro" id="IPR006656">
    <property type="entry name" value="Mopterin_OxRdtase"/>
</dbReference>
<comment type="cofactor">
    <cofactor evidence="2">
        <name>[4Fe-4S] cluster</name>
        <dbReference type="ChEBI" id="CHEBI:49883"/>
    </cofactor>
</comment>
<feature type="domain" description="Molybdopterin dinucleotide-binding" evidence="11">
    <location>
        <begin position="650"/>
        <end position="756"/>
    </location>
</feature>
<dbReference type="OrthoDB" id="9792592at2"/>
<comment type="cofactor">
    <cofactor evidence="1">
        <name>Mo-bis(molybdopterin guanine dinucleotide)</name>
        <dbReference type="ChEBI" id="CHEBI:60539"/>
    </cofactor>
</comment>
<dbReference type="Gene3D" id="2.40.40.20">
    <property type="match status" value="1"/>
</dbReference>